<name>A0A448WR18_9PLAT</name>
<dbReference type="AlphaFoldDB" id="A0A448WR18"/>
<proteinExistence type="predicted"/>
<dbReference type="EMBL" id="CAAALY010035327">
    <property type="protein sequence ID" value="VEL18030.1"/>
    <property type="molecule type" value="Genomic_DNA"/>
</dbReference>
<evidence type="ECO:0000313" key="2">
    <source>
        <dbReference type="EMBL" id="VEL18030.1"/>
    </source>
</evidence>
<dbReference type="Proteomes" id="UP000784294">
    <property type="component" value="Unassembled WGS sequence"/>
</dbReference>
<accession>A0A448WR18</accession>
<gene>
    <name evidence="2" type="ORF">PXEA_LOCUS11470</name>
</gene>
<protein>
    <submittedName>
        <fullName evidence="2">Uncharacterized protein</fullName>
    </submittedName>
</protein>
<feature type="region of interest" description="Disordered" evidence="1">
    <location>
        <begin position="1"/>
        <end position="20"/>
    </location>
</feature>
<dbReference type="InterPro" id="IPR021850">
    <property type="entry name" value="Symplekin/Pta1"/>
</dbReference>
<dbReference type="GO" id="GO:0005847">
    <property type="term" value="C:mRNA cleavage and polyadenylation specificity factor complex"/>
    <property type="evidence" value="ECO:0007669"/>
    <property type="project" value="TreeGrafter"/>
</dbReference>
<evidence type="ECO:0000313" key="3">
    <source>
        <dbReference type="Proteomes" id="UP000784294"/>
    </source>
</evidence>
<feature type="region of interest" description="Disordered" evidence="1">
    <location>
        <begin position="39"/>
        <end position="70"/>
    </location>
</feature>
<dbReference type="PANTHER" id="PTHR15245:SF20">
    <property type="entry name" value="SYMPLEKIN"/>
    <property type="match status" value="1"/>
</dbReference>
<sequence length="275" mass="27460">PSPGCSGAFAGDSGRTIAPITAGNDASVRLDALASGLPLHSISPPPTPVVARPSARTSGSSKEARQQRSVFGKSVGGISTASSLSSPSTSVPGSLCTSPAGEICSLGLSVDEIAAGLVSKLTPANVADLVLLSMVVLPDKMPSAFQATYTPIAAAGTQAQIRHLARLLAAQLAFWVSAGQSRTQSRPEPNSTSAAMIASEREEAGTMLRQLVLGPAGPGGPVTAGDRRRKKMATASISGGGAGAGTAATGAGELGATGDVITSRKRVLVVDDRYC</sequence>
<feature type="region of interest" description="Disordered" evidence="1">
    <location>
        <begin position="215"/>
        <end position="248"/>
    </location>
</feature>
<reference evidence="2" key="1">
    <citation type="submission" date="2018-11" db="EMBL/GenBank/DDBJ databases">
        <authorList>
            <consortium name="Pathogen Informatics"/>
        </authorList>
    </citation>
    <scope>NUCLEOTIDE SEQUENCE</scope>
</reference>
<evidence type="ECO:0000256" key="1">
    <source>
        <dbReference type="SAM" id="MobiDB-lite"/>
    </source>
</evidence>
<keyword evidence="3" id="KW-1185">Reference proteome</keyword>
<dbReference type="OrthoDB" id="331600at2759"/>
<feature type="non-terminal residue" evidence="2">
    <location>
        <position position="1"/>
    </location>
</feature>
<comment type="caution">
    <text evidence="2">The sequence shown here is derived from an EMBL/GenBank/DDBJ whole genome shotgun (WGS) entry which is preliminary data.</text>
</comment>
<dbReference type="PANTHER" id="PTHR15245">
    <property type="entry name" value="SYMPLEKIN-RELATED"/>
    <property type="match status" value="1"/>
</dbReference>
<organism evidence="2 3">
    <name type="scientific">Protopolystoma xenopodis</name>
    <dbReference type="NCBI Taxonomy" id="117903"/>
    <lineage>
        <taxon>Eukaryota</taxon>
        <taxon>Metazoa</taxon>
        <taxon>Spiralia</taxon>
        <taxon>Lophotrochozoa</taxon>
        <taxon>Platyhelminthes</taxon>
        <taxon>Monogenea</taxon>
        <taxon>Polyopisthocotylea</taxon>
        <taxon>Polystomatidea</taxon>
        <taxon>Polystomatidae</taxon>
        <taxon>Protopolystoma</taxon>
    </lineage>
</organism>